<feature type="compositionally biased region" description="Basic and acidic residues" evidence="1">
    <location>
        <begin position="172"/>
        <end position="189"/>
    </location>
</feature>
<accession>A0A8V1AKF0</accession>
<protein>
    <submittedName>
        <fullName evidence="2">Uncharacterized protein</fullName>
    </submittedName>
</protein>
<name>A0A8V1AKF0_CHICK</name>
<sequence>MYLAEDHGLANGDAAIKVAEGLVLLLPVPADKIVLPNVGQSELLLSQLDDDGPGDNLQGKFPESFLEGGGEKQHLAVLGENFHDSPLDADTLGGESLRVNHDVSLVQHKHADPPHVEQSPLEAPVQHGARCADDNLLLQHSAWGHCRRGCKRREREGQRVPKKGERHRQVVSKREIGEGQEKNVGKRWE</sequence>
<feature type="compositionally biased region" description="Basic and acidic residues" evidence="1">
    <location>
        <begin position="153"/>
        <end position="163"/>
    </location>
</feature>
<keyword evidence="3" id="KW-1185">Reference proteome</keyword>
<evidence type="ECO:0000313" key="2">
    <source>
        <dbReference type="Ensembl" id="ENSGALP00010043978.1"/>
    </source>
</evidence>
<reference evidence="2" key="1">
    <citation type="submission" date="2020-11" db="EMBL/GenBank/DDBJ databases">
        <title>Gallus gallus (Chicken) genome, bGalGal1, GRCg7b, maternal haplotype autosomes + Z &amp; W.</title>
        <authorList>
            <person name="Warren W."/>
            <person name="Formenti G."/>
            <person name="Fedrigo O."/>
            <person name="Haase B."/>
            <person name="Mountcastle J."/>
            <person name="Balacco J."/>
            <person name="Tracey A."/>
            <person name="Schneider V."/>
            <person name="Okimoto R."/>
            <person name="Cheng H."/>
            <person name="Hawken R."/>
            <person name="Howe K."/>
            <person name="Jarvis E.D."/>
        </authorList>
    </citation>
    <scope>NUCLEOTIDE SEQUENCE [LARGE SCALE GENOMIC DNA]</scope>
    <source>
        <strain evidence="2">Broiler</strain>
    </source>
</reference>
<organism evidence="2 3">
    <name type="scientific">Gallus gallus</name>
    <name type="common">Chicken</name>
    <dbReference type="NCBI Taxonomy" id="9031"/>
    <lineage>
        <taxon>Eukaryota</taxon>
        <taxon>Metazoa</taxon>
        <taxon>Chordata</taxon>
        <taxon>Craniata</taxon>
        <taxon>Vertebrata</taxon>
        <taxon>Euteleostomi</taxon>
        <taxon>Archelosauria</taxon>
        <taxon>Archosauria</taxon>
        <taxon>Dinosauria</taxon>
        <taxon>Saurischia</taxon>
        <taxon>Theropoda</taxon>
        <taxon>Coelurosauria</taxon>
        <taxon>Aves</taxon>
        <taxon>Neognathae</taxon>
        <taxon>Galloanserae</taxon>
        <taxon>Galliformes</taxon>
        <taxon>Phasianidae</taxon>
        <taxon>Phasianinae</taxon>
        <taxon>Gallus</taxon>
    </lineage>
</organism>
<dbReference type="AntiFam" id="ANF00149">
    <property type="entry name" value="Shadow ORF (opposite cshA)"/>
</dbReference>
<dbReference type="Proteomes" id="UP000000539">
    <property type="component" value="Chromosome 19"/>
</dbReference>
<feature type="region of interest" description="Disordered" evidence="1">
    <location>
        <begin position="150"/>
        <end position="189"/>
    </location>
</feature>
<reference evidence="2" key="2">
    <citation type="submission" date="2025-08" db="UniProtKB">
        <authorList>
            <consortium name="Ensembl"/>
        </authorList>
    </citation>
    <scope>IDENTIFICATION</scope>
    <source>
        <strain evidence="2">broiler</strain>
    </source>
</reference>
<dbReference type="Ensembl" id="ENSGALT00010071287.1">
    <property type="protein sequence ID" value="ENSGALP00010043978.1"/>
    <property type="gene ID" value="ENSGALG00010029484.1"/>
</dbReference>
<evidence type="ECO:0000256" key="1">
    <source>
        <dbReference type="SAM" id="MobiDB-lite"/>
    </source>
</evidence>
<dbReference type="GeneTree" id="ENSGT01030000236275"/>
<proteinExistence type="predicted"/>
<reference evidence="2" key="3">
    <citation type="submission" date="2025-09" db="UniProtKB">
        <authorList>
            <consortium name="Ensembl"/>
        </authorList>
    </citation>
    <scope>IDENTIFICATION</scope>
    <source>
        <strain evidence="2">broiler</strain>
    </source>
</reference>
<evidence type="ECO:0000313" key="3">
    <source>
        <dbReference type="Proteomes" id="UP000000539"/>
    </source>
</evidence>
<dbReference type="AlphaFoldDB" id="A0A8V1AKF0"/>